<evidence type="ECO:0000256" key="1">
    <source>
        <dbReference type="SAM" id="SignalP"/>
    </source>
</evidence>
<feature type="signal peptide" evidence="1">
    <location>
        <begin position="1"/>
        <end position="20"/>
    </location>
</feature>
<keyword evidence="1" id="KW-0732">Signal</keyword>
<dbReference type="InterPro" id="IPR025491">
    <property type="entry name" value="DUF4382"/>
</dbReference>
<evidence type="ECO:0000313" key="3">
    <source>
        <dbReference type="EMBL" id="GAA4326900.1"/>
    </source>
</evidence>
<reference evidence="4" key="1">
    <citation type="journal article" date="2019" name="Int. J. Syst. Evol. Microbiol.">
        <title>The Global Catalogue of Microorganisms (GCM) 10K type strain sequencing project: providing services to taxonomists for standard genome sequencing and annotation.</title>
        <authorList>
            <consortium name="The Broad Institute Genomics Platform"/>
            <consortium name="The Broad Institute Genome Sequencing Center for Infectious Disease"/>
            <person name="Wu L."/>
            <person name="Ma J."/>
        </authorList>
    </citation>
    <scope>NUCLEOTIDE SEQUENCE [LARGE SCALE GENOMIC DNA]</scope>
    <source>
        <strain evidence="4">JCM 17919</strain>
    </source>
</reference>
<proteinExistence type="predicted"/>
<gene>
    <name evidence="3" type="ORF">GCM10023184_15820</name>
</gene>
<evidence type="ECO:0000259" key="2">
    <source>
        <dbReference type="Pfam" id="PF14321"/>
    </source>
</evidence>
<evidence type="ECO:0000313" key="4">
    <source>
        <dbReference type="Proteomes" id="UP001501725"/>
    </source>
</evidence>
<organism evidence="3 4">
    <name type="scientific">Flaviaesturariibacter amylovorans</name>
    <dbReference type="NCBI Taxonomy" id="1084520"/>
    <lineage>
        <taxon>Bacteria</taxon>
        <taxon>Pseudomonadati</taxon>
        <taxon>Bacteroidota</taxon>
        <taxon>Chitinophagia</taxon>
        <taxon>Chitinophagales</taxon>
        <taxon>Chitinophagaceae</taxon>
        <taxon>Flaviaestuariibacter</taxon>
    </lineage>
</organism>
<comment type="caution">
    <text evidence="3">The sequence shown here is derived from an EMBL/GenBank/DDBJ whole genome shotgun (WGS) entry which is preliminary data.</text>
</comment>
<accession>A0ABP8GMG2</accession>
<name>A0ABP8GMG2_9BACT</name>
<dbReference type="Proteomes" id="UP001501725">
    <property type="component" value="Unassembled WGS sequence"/>
</dbReference>
<protein>
    <recommendedName>
        <fullName evidence="2">DUF4382 domain-containing protein</fullName>
    </recommendedName>
</protein>
<dbReference type="EMBL" id="BAABGY010000006">
    <property type="protein sequence ID" value="GAA4326900.1"/>
    <property type="molecule type" value="Genomic_DNA"/>
</dbReference>
<keyword evidence="4" id="KW-1185">Reference proteome</keyword>
<feature type="chain" id="PRO_5046729985" description="DUF4382 domain-containing protein" evidence="1">
    <location>
        <begin position="21"/>
        <end position="261"/>
    </location>
</feature>
<dbReference type="PROSITE" id="PS51257">
    <property type="entry name" value="PROKAR_LIPOPROTEIN"/>
    <property type="match status" value="1"/>
</dbReference>
<dbReference type="RefSeq" id="WP_345254889.1">
    <property type="nucleotide sequence ID" value="NZ_BAABGY010000006.1"/>
</dbReference>
<sequence length="261" mass="28217">MKKHFLSILTIAGFAGLILAACSKKDIPGTQSNNATLQVYLTDDPGDYDSVVVDVRDVRINYSSADTGWQSLDSVGIARYDLLRLANGRDTLLGETALRSGRIQQIRLLLGDNNYVVVDGQRHALETPSAQQSGLKLNINQEINDGIAYKLLMDFDAGRSIHRTGNGRYMLKPVIRATLQSTGGSLRGLVLPDTLQTKVYAIQGVDTVAGTVTTAGAWQIRGLSAGAYSIAFVPTNTNYAPKTENVTVVANRADTVRTIQF</sequence>
<dbReference type="Pfam" id="PF14321">
    <property type="entry name" value="DUF4382"/>
    <property type="match status" value="1"/>
</dbReference>
<feature type="domain" description="DUF4382" evidence="2">
    <location>
        <begin position="34"/>
        <end position="173"/>
    </location>
</feature>